<reference evidence="4" key="1">
    <citation type="journal article" date="2024" name="Syst. Appl. Microbiol.">
        <title>First single-strain enrichments of Electrothrix cable bacteria, description of E. aestuarii sp. nov. and E. rattekaaiensis sp. nov., and proposal of a cable bacteria taxonomy following the rules of the SeqCode.</title>
        <authorList>
            <person name="Plum-Jensen L.E."/>
            <person name="Schramm A."/>
            <person name="Marshall I.P.G."/>
        </authorList>
    </citation>
    <scope>NUCLEOTIDE SEQUENCE</scope>
    <source>
        <strain evidence="4">Rat1</strain>
    </source>
</reference>
<dbReference type="SUPFAM" id="SSF50978">
    <property type="entry name" value="WD40 repeat-like"/>
    <property type="match status" value="1"/>
</dbReference>
<proteinExistence type="predicted"/>
<feature type="repeat" description="WD" evidence="3">
    <location>
        <begin position="53"/>
        <end position="94"/>
    </location>
</feature>
<keyword evidence="2" id="KW-0677">Repeat</keyword>
<dbReference type="PROSITE" id="PS50294">
    <property type="entry name" value="WD_REPEATS_REGION"/>
    <property type="match status" value="3"/>
</dbReference>
<dbReference type="PANTHER" id="PTHR19848">
    <property type="entry name" value="WD40 REPEAT PROTEIN"/>
    <property type="match status" value="1"/>
</dbReference>
<dbReference type="InterPro" id="IPR001680">
    <property type="entry name" value="WD40_rpt"/>
</dbReference>
<keyword evidence="1 3" id="KW-0853">WD repeat</keyword>
<evidence type="ECO:0000256" key="2">
    <source>
        <dbReference type="ARBA" id="ARBA00022737"/>
    </source>
</evidence>
<gene>
    <name evidence="4" type="ORF">Q3M24_16170</name>
</gene>
<dbReference type="Gene3D" id="2.130.10.10">
    <property type="entry name" value="YVTN repeat-like/Quinoprotein amine dehydrogenase"/>
    <property type="match status" value="1"/>
</dbReference>
<dbReference type="KEGG" id="eaj:Q3M24_16170"/>
<accession>A0AAU8LSE5</accession>
<dbReference type="SMART" id="SM00320">
    <property type="entry name" value="WD40"/>
    <property type="match status" value="4"/>
</dbReference>
<dbReference type="Pfam" id="PF00400">
    <property type="entry name" value="WD40"/>
    <property type="match status" value="4"/>
</dbReference>
<dbReference type="InterPro" id="IPR015943">
    <property type="entry name" value="WD40/YVTN_repeat-like_dom_sf"/>
</dbReference>
<sequence length="258" mass="29551">MLRDFFYLRGILKHESTVMGAVFNKDETRILTWSDDSTARIWDAASGQPIAQPLKHEDRVTGAVFNKDETRILTWSRDKTARIWDAASGQPIAQPLKHEGPVWGAVFNKDETRILTWSIDKTARIWDAASGQPIAQPLKHEDSVIGAVFNKDETRILTWSDDKTARIWDISVDAAWPSDQIVLKVEVETGTEMTDTDEVLVLSAAEWQQKKWCEYDKIQYELERISQEEWQESQRLCEQLKASTPAQQQAAPEHRQGE</sequence>
<dbReference type="InterPro" id="IPR036322">
    <property type="entry name" value="WD40_repeat_dom_sf"/>
</dbReference>
<evidence type="ECO:0000256" key="1">
    <source>
        <dbReference type="ARBA" id="ARBA00022574"/>
    </source>
</evidence>
<dbReference type="PANTHER" id="PTHR19848:SF8">
    <property type="entry name" value="F-BOX AND WD REPEAT DOMAIN CONTAINING 7"/>
    <property type="match status" value="1"/>
</dbReference>
<dbReference type="PRINTS" id="PR00320">
    <property type="entry name" value="GPROTEINBRPT"/>
</dbReference>
<name>A0AAU8LSE5_9BACT</name>
<feature type="repeat" description="WD" evidence="3">
    <location>
        <begin position="137"/>
        <end position="171"/>
    </location>
</feature>
<protein>
    <recommendedName>
        <fullName evidence="5">WD domain-containing protein, G-beta repeat-containing protein</fullName>
    </recommendedName>
</protein>
<reference evidence="4" key="2">
    <citation type="submission" date="2024-06" db="EMBL/GenBank/DDBJ databases">
        <authorList>
            <person name="Plum-Jensen L.E."/>
            <person name="Schramm A."/>
            <person name="Marshall I.P.G."/>
        </authorList>
    </citation>
    <scope>NUCLEOTIDE SEQUENCE</scope>
    <source>
        <strain evidence="4">Rat1</strain>
    </source>
</reference>
<dbReference type="PROSITE" id="PS50082">
    <property type="entry name" value="WD_REPEATS_2"/>
    <property type="match status" value="4"/>
</dbReference>
<evidence type="ECO:0008006" key="5">
    <source>
        <dbReference type="Google" id="ProtNLM"/>
    </source>
</evidence>
<dbReference type="InterPro" id="IPR020472">
    <property type="entry name" value="WD40_PAC1"/>
</dbReference>
<feature type="repeat" description="WD" evidence="3">
    <location>
        <begin position="95"/>
        <end position="136"/>
    </location>
</feature>
<evidence type="ECO:0000256" key="3">
    <source>
        <dbReference type="PROSITE-ProRule" id="PRU00221"/>
    </source>
</evidence>
<dbReference type="EMBL" id="CP159373">
    <property type="protein sequence ID" value="XCN71832.1"/>
    <property type="molecule type" value="Genomic_DNA"/>
</dbReference>
<evidence type="ECO:0000313" key="4">
    <source>
        <dbReference type="EMBL" id="XCN71832.1"/>
    </source>
</evidence>
<organism evidence="4">
    <name type="scientific">Candidatus Electrothrix aestuarii</name>
    <dbReference type="NCBI Taxonomy" id="3062594"/>
    <lineage>
        <taxon>Bacteria</taxon>
        <taxon>Pseudomonadati</taxon>
        <taxon>Thermodesulfobacteriota</taxon>
        <taxon>Desulfobulbia</taxon>
        <taxon>Desulfobulbales</taxon>
        <taxon>Desulfobulbaceae</taxon>
        <taxon>Candidatus Electrothrix</taxon>
    </lineage>
</organism>
<dbReference type="AlphaFoldDB" id="A0AAU8LSE5"/>
<feature type="repeat" description="WD" evidence="3">
    <location>
        <begin position="11"/>
        <end position="52"/>
    </location>
</feature>